<evidence type="ECO:0000313" key="2">
    <source>
        <dbReference type="EMBL" id="PON74281.1"/>
    </source>
</evidence>
<gene>
    <name evidence="2" type="ORF">PanWU01x14_051130</name>
</gene>
<evidence type="ECO:0000256" key="1">
    <source>
        <dbReference type="SAM" id="MobiDB-lite"/>
    </source>
</evidence>
<accession>A0A2P5DLW6</accession>
<evidence type="ECO:0000313" key="3">
    <source>
        <dbReference type="Proteomes" id="UP000237105"/>
    </source>
</evidence>
<dbReference type="EMBL" id="JXTB01000029">
    <property type="protein sequence ID" value="PON74281.1"/>
    <property type="molecule type" value="Genomic_DNA"/>
</dbReference>
<protein>
    <submittedName>
        <fullName evidence="2">Uncharacterized protein</fullName>
    </submittedName>
</protein>
<organism evidence="2 3">
    <name type="scientific">Parasponia andersonii</name>
    <name type="common">Sponia andersonii</name>
    <dbReference type="NCBI Taxonomy" id="3476"/>
    <lineage>
        <taxon>Eukaryota</taxon>
        <taxon>Viridiplantae</taxon>
        <taxon>Streptophyta</taxon>
        <taxon>Embryophyta</taxon>
        <taxon>Tracheophyta</taxon>
        <taxon>Spermatophyta</taxon>
        <taxon>Magnoliopsida</taxon>
        <taxon>eudicotyledons</taxon>
        <taxon>Gunneridae</taxon>
        <taxon>Pentapetalae</taxon>
        <taxon>rosids</taxon>
        <taxon>fabids</taxon>
        <taxon>Rosales</taxon>
        <taxon>Cannabaceae</taxon>
        <taxon>Parasponia</taxon>
    </lineage>
</organism>
<sequence length="109" mass="12285">METHFNLSLIRASPELHLVDLDTQDSAVLLNPPNKKERKKDFFGSAAMACSFWPTGMDWSWRQSGVKVYSLKSNTWEWLGSLDLVDVAGDNNGKKAGENGVRDRRRSSN</sequence>
<feature type="region of interest" description="Disordered" evidence="1">
    <location>
        <begin position="89"/>
        <end position="109"/>
    </location>
</feature>
<feature type="compositionally biased region" description="Basic and acidic residues" evidence="1">
    <location>
        <begin position="92"/>
        <end position="102"/>
    </location>
</feature>
<comment type="caution">
    <text evidence="2">The sequence shown here is derived from an EMBL/GenBank/DDBJ whole genome shotgun (WGS) entry which is preliminary data.</text>
</comment>
<proteinExistence type="predicted"/>
<name>A0A2P5DLW6_PARAD</name>
<keyword evidence="3" id="KW-1185">Reference proteome</keyword>
<dbReference type="Proteomes" id="UP000237105">
    <property type="component" value="Unassembled WGS sequence"/>
</dbReference>
<reference evidence="3" key="1">
    <citation type="submission" date="2016-06" db="EMBL/GenBank/DDBJ databases">
        <title>Parallel loss of symbiosis genes in relatives of nitrogen-fixing non-legume Parasponia.</title>
        <authorList>
            <person name="Van Velzen R."/>
            <person name="Holmer R."/>
            <person name="Bu F."/>
            <person name="Rutten L."/>
            <person name="Van Zeijl A."/>
            <person name="Liu W."/>
            <person name="Santuari L."/>
            <person name="Cao Q."/>
            <person name="Sharma T."/>
            <person name="Shen D."/>
            <person name="Roswanjaya Y."/>
            <person name="Wardhani T."/>
            <person name="Kalhor M.S."/>
            <person name="Jansen J."/>
            <person name="Van den Hoogen J."/>
            <person name="Gungor B."/>
            <person name="Hartog M."/>
            <person name="Hontelez J."/>
            <person name="Verver J."/>
            <person name="Yang W.-C."/>
            <person name="Schijlen E."/>
            <person name="Repin R."/>
            <person name="Schilthuizen M."/>
            <person name="Schranz E."/>
            <person name="Heidstra R."/>
            <person name="Miyata K."/>
            <person name="Fedorova E."/>
            <person name="Kohlen W."/>
            <person name="Bisseling T."/>
            <person name="Smit S."/>
            <person name="Geurts R."/>
        </authorList>
    </citation>
    <scope>NUCLEOTIDE SEQUENCE [LARGE SCALE GENOMIC DNA]</scope>
    <source>
        <strain evidence="3">cv. WU1-14</strain>
    </source>
</reference>
<dbReference type="AlphaFoldDB" id="A0A2P5DLW6"/>